<feature type="transmembrane region" description="Helical" evidence="8">
    <location>
        <begin position="198"/>
        <end position="216"/>
    </location>
</feature>
<comment type="similarity">
    <text evidence="2">Belongs to the TrkH potassium transport family. HKT (TC 2.A.38.3) subfamily.</text>
</comment>
<organism evidence="9 10">
    <name type="scientific">Adiantum capillus-veneris</name>
    <name type="common">Maidenhair fern</name>
    <dbReference type="NCBI Taxonomy" id="13818"/>
    <lineage>
        <taxon>Eukaryota</taxon>
        <taxon>Viridiplantae</taxon>
        <taxon>Streptophyta</taxon>
        <taxon>Embryophyta</taxon>
        <taxon>Tracheophyta</taxon>
        <taxon>Polypodiopsida</taxon>
        <taxon>Polypodiidae</taxon>
        <taxon>Polypodiales</taxon>
        <taxon>Pteridineae</taxon>
        <taxon>Pteridaceae</taxon>
        <taxon>Vittarioideae</taxon>
        <taxon>Adiantum</taxon>
    </lineage>
</organism>
<feature type="transmembrane region" description="Helical" evidence="8">
    <location>
        <begin position="296"/>
        <end position="319"/>
    </location>
</feature>
<feature type="transmembrane region" description="Helical" evidence="8">
    <location>
        <begin position="236"/>
        <end position="256"/>
    </location>
</feature>
<evidence type="ECO:0000313" key="10">
    <source>
        <dbReference type="Proteomes" id="UP000886520"/>
    </source>
</evidence>
<evidence type="ECO:0000256" key="6">
    <source>
        <dbReference type="ARBA" id="ARBA00023065"/>
    </source>
</evidence>
<dbReference type="Pfam" id="PF02386">
    <property type="entry name" value="TrkH"/>
    <property type="match status" value="1"/>
</dbReference>
<protein>
    <submittedName>
        <fullName evidence="9">Uncharacterized protein</fullName>
    </submittedName>
</protein>
<dbReference type="InterPro" id="IPR051143">
    <property type="entry name" value="TrkH_K-transport"/>
</dbReference>
<evidence type="ECO:0000256" key="4">
    <source>
        <dbReference type="ARBA" id="ARBA00022692"/>
    </source>
</evidence>
<accession>A0A9D4ZF93</accession>
<evidence type="ECO:0000256" key="2">
    <source>
        <dbReference type="ARBA" id="ARBA00010864"/>
    </source>
</evidence>
<dbReference type="PANTHER" id="PTHR31064">
    <property type="entry name" value="POTASSIUM TRANSPORT PROTEIN DDB_G0292412-RELATED"/>
    <property type="match status" value="1"/>
</dbReference>
<evidence type="ECO:0000256" key="3">
    <source>
        <dbReference type="ARBA" id="ARBA00022448"/>
    </source>
</evidence>
<gene>
    <name evidence="9" type="ORF">GOP47_0013391</name>
</gene>
<dbReference type="AlphaFoldDB" id="A0A9D4ZF93"/>
<keyword evidence="7 8" id="KW-0472">Membrane</keyword>
<dbReference type="PANTHER" id="PTHR31064:SF30">
    <property type="entry name" value="HIGH-AFFINITY POTASSIUM TRANSPORT PROTEIN-RELATED"/>
    <property type="match status" value="1"/>
</dbReference>
<evidence type="ECO:0000256" key="5">
    <source>
        <dbReference type="ARBA" id="ARBA00022989"/>
    </source>
</evidence>
<keyword evidence="10" id="KW-1185">Reference proteome</keyword>
<evidence type="ECO:0000256" key="8">
    <source>
        <dbReference type="SAM" id="Phobius"/>
    </source>
</evidence>
<feature type="transmembrane region" description="Helical" evidence="8">
    <location>
        <begin position="153"/>
        <end position="177"/>
    </location>
</feature>
<feature type="transmembrane region" description="Helical" evidence="8">
    <location>
        <begin position="55"/>
        <end position="75"/>
    </location>
</feature>
<reference evidence="9" key="1">
    <citation type="submission" date="2021-01" db="EMBL/GenBank/DDBJ databases">
        <title>Adiantum capillus-veneris genome.</title>
        <authorList>
            <person name="Fang Y."/>
            <person name="Liao Q."/>
        </authorList>
    </citation>
    <scope>NUCLEOTIDE SEQUENCE</scope>
    <source>
        <strain evidence="9">H3</strain>
        <tissue evidence="9">Leaf</tissue>
    </source>
</reference>
<name>A0A9D4ZF93_ADICA</name>
<dbReference type="Proteomes" id="UP000886520">
    <property type="component" value="Chromosome 13"/>
</dbReference>
<keyword evidence="4 8" id="KW-0812">Transmembrane</keyword>
<feature type="transmembrane region" description="Helical" evidence="8">
    <location>
        <begin position="87"/>
        <end position="106"/>
    </location>
</feature>
<dbReference type="GO" id="GO:0008324">
    <property type="term" value="F:monoatomic cation transmembrane transporter activity"/>
    <property type="evidence" value="ECO:0007669"/>
    <property type="project" value="InterPro"/>
</dbReference>
<evidence type="ECO:0000256" key="7">
    <source>
        <dbReference type="ARBA" id="ARBA00023136"/>
    </source>
</evidence>
<dbReference type="EMBL" id="JABFUD020000013">
    <property type="protein sequence ID" value="KAI5071140.1"/>
    <property type="molecule type" value="Genomic_DNA"/>
</dbReference>
<dbReference type="InterPro" id="IPR003445">
    <property type="entry name" value="Cat_transpt"/>
</dbReference>
<evidence type="ECO:0000256" key="1">
    <source>
        <dbReference type="ARBA" id="ARBA00004141"/>
    </source>
</evidence>
<keyword evidence="5 8" id="KW-1133">Transmembrane helix</keyword>
<dbReference type="GO" id="GO:0005886">
    <property type="term" value="C:plasma membrane"/>
    <property type="evidence" value="ECO:0007669"/>
    <property type="project" value="TreeGrafter"/>
</dbReference>
<comment type="caution">
    <text evidence="9">The sequence shown here is derived from an EMBL/GenBank/DDBJ whole genome shotgun (WGS) entry which is preliminary data.</text>
</comment>
<proteinExistence type="inferred from homology"/>
<sequence>MEFILLKLVISKVRQWKWSPTFYVLHATYFLALGSIGTLILFLSPENRSNSSPRYTFVDALYMATSALTNTGLTCASIESSRYLNKFLFLVLFILGSQMLVSYMPLHVKRLKYRSMILQIKESHPQDQISSNFGINKECNYCGKLLEYNALSLLSYVLVVYFLGLQIVGFLAIEEYLRKQCKLSAKLVEERTQASSTFFAYFSAVAAFSNSGLSLLDDSMVAFRKCNSVLLTHSALMMLGNTMLAPALRFILWLLYHLSRLNNTKDGHHTMMSSCDYLLKQPRRCYTHLFPHQETMWLVGITLGVNGLQLLLLCCLQWNSEAMFGTRLSSIHKLVNATFQSIATRTTGENVVNLPQISTTLRLLYLTLMYFSIYPVFLSRQRTNVSKESDHKIPTQALKLLLRDSTLLFLALLVICTLENHNLSMDPSNFSIFNVVFETVSAYGNVGLSMGYDCTLLSTTTSNCNQVPYSFSSKWTNSSKLVLVLLMLLGRQRGLPENIDSALQMNYLSGSSQDDQKLEVLSKSSIQTPSHHISSKGSQHNEKLRKSLSVSSFETSSTHISTPPTISYICSPISFGVISHFSPSRNSVQNTQSGASIL</sequence>
<dbReference type="GO" id="GO:0030001">
    <property type="term" value="P:metal ion transport"/>
    <property type="evidence" value="ECO:0007669"/>
    <property type="project" value="UniProtKB-ARBA"/>
</dbReference>
<keyword evidence="3" id="KW-0813">Transport</keyword>
<evidence type="ECO:0000313" key="9">
    <source>
        <dbReference type="EMBL" id="KAI5071140.1"/>
    </source>
</evidence>
<keyword evidence="6" id="KW-0406">Ion transport</keyword>
<feature type="transmembrane region" description="Helical" evidence="8">
    <location>
        <begin position="21"/>
        <end position="43"/>
    </location>
</feature>
<comment type="subcellular location">
    <subcellularLocation>
        <location evidence="1">Membrane</location>
        <topology evidence="1">Multi-pass membrane protein</topology>
    </subcellularLocation>
</comment>
<dbReference type="OrthoDB" id="9999863at2759"/>